<dbReference type="GO" id="GO:0016853">
    <property type="term" value="F:isomerase activity"/>
    <property type="evidence" value="ECO:0007669"/>
    <property type="project" value="UniProtKB-KW"/>
</dbReference>
<dbReference type="SUPFAM" id="SSF54506">
    <property type="entry name" value="Diaminopimelate epimerase-like"/>
    <property type="match status" value="1"/>
</dbReference>
<comment type="caution">
    <text evidence="2">The sequence shown here is derived from an EMBL/GenBank/DDBJ whole genome shotgun (WGS) entry which is preliminary data.</text>
</comment>
<keyword evidence="1" id="KW-0413">Isomerase</keyword>
<protein>
    <submittedName>
        <fullName evidence="3">PhzF family phenazine biosynthesis protein</fullName>
    </submittedName>
</protein>
<dbReference type="EMBL" id="BMOO01000005">
    <property type="protein sequence ID" value="GGM71422.1"/>
    <property type="molecule type" value="Genomic_DNA"/>
</dbReference>
<reference evidence="2" key="1">
    <citation type="journal article" date="2014" name="Int. J. Syst. Evol. Microbiol.">
        <title>Complete genome sequence of Corynebacterium casei LMG S-19264T (=DSM 44701T), isolated from a smear-ripened cheese.</title>
        <authorList>
            <consortium name="US DOE Joint Genome Institute (JGI-PGF)"/>
            <person name="Walter F."/>
            <person name="Albersmeier A."/>
            <person name="Kalinowski J."/>
            <person name="Ruckert C."/>
        </authorList>
    </citation>
    <scope>NUCLEOTIDE SEQUENCE</scope>
    <source>
        <strain evidence="2">JCM 16108</strain>
    </source>
</reference>
<dbReference type="OrthoDB" id="105902at2157"/>
<evidence type="ECO:0000313" key="4">
    <source>
        <dbReference type="Proteomes" id="UP000614609"/>
    </source>
</evidence>
<proteinExistence type="predicted"/>
<sequence length="300" mass="31523">MQTTRALLCDAFTDRPLDGNAAGVVPDADGLSDAQRRAVARELGASETAFVTASDDAECRLRYHTPTTEVDLCGHATVAAHAHLHDAGEIDAGEHTVETNVGVLDVEVEPSGTVWMNQRDPSIRRRPDLDTERVADALGVEAMSFVDDLPFAVADTGFPFLVVGLDYLSTLGDADPDDAAVRDLCADVGAQGVYAVTLDTLERESTLHARAFCAPVGIHEDPVTGTGAGAAGAYLDEIAAFGGDAPEELRVEQGHYVDRPGTVRVRVDDDGVWVGGGAVTALDGELSVPDDEDGDDIIEA</sequence>
<evidence type="ECO:0000313" key="2">
    <source>
        <dbReference type="EMBL" id="GGM71422.1"/>
    </source>
</evidence>
<dbReference type="RefSeq" id="WP_188872643.1">
    <property type="nucleotide sequence ID" value="NZ_BMOO01000005.1"/>
</dbReference>
<dbReference type="InterPro" id="IPR003719">
    <property type="entry name" value="Phenazine_PhzF-like"/>
</dbReference>
<dbReference type="NCBIfam" id="TIGR00654">
    <property type="entry name" value="PhzF_family"/>
    <property type="match status" value="1"/>
</dbReference>
<name>A0A830G252_9EURY</name>
<dbReference type="EMBL" id="JAGGKO010000004">
    <property type="protein sequence ID" value="MBP1955322.1"/>
    <property type="molecule type" value="Genomic_DNA"/>
</dbReference>
<dbReference type="PANTHER" id="PTHR13774:SF39">
    <property type="entry name" value="BIOSYNTHESIS PROTEIN, PUTATIVE-RELATED"/>
    <property type="match status" value="1"/>
</dbReference>
<dbReference type="AlphaFoldDB" id="A0A830G252"/>
<dbReference type="PIRSF" id="PIRSF016184">
    <property type="entry name" value="PhzC_PhzF"/>
    <property type="match status" value="1"/>
</dbReference>
<evidence type="ECO:0000256" key="1">
    <source>
        <dbReference type="ARBA" id="ARBA00023235"/>
    </source>
</evidence>
<dbReference type="Pfam" id="PF02567">
    <property type="entry name" value="PhzC-PhzF"/>
    <property type="match status" value="1"/>
</dbReference>
<accession>A0A830G252</accession>
<dbReference type="Gene3D" id="3.10.310.10">
    <property type="entry name" value="Diaminopimelate Epimerase, Chain A, domain 1"/>
    <property type="match status" value="2"/>
</dbReference>
<dbReference type="GO" id="GO:0005737">
    <property type="term" value="C:cytoplasm"/>
    <property type="evidence" value="ECO:0007669"/>
    <property type="project" value="TreeGrafter"/>
</dbReference>
<keyword evidence="4" id="KW-1185">Reference proteome</keyword>
<dbReference type="Proteomes" id="UP000614609">
    <property type="component" value="Unassembled WGS sequence"/>
</dbReference>
<gene>
    <name evidence="2" type="ORF">GCM10009017_21770</name>
    <name evidence="3" type="ORF">J2752_002245</name>
</gene>
<organism evidence="2 4">
    <name type="scientific">Halarchaeum rubridurum</name>
    <dbReference type="NCBI Taxonomy" id="489911"/>
    <lineage>
        <taxon>Archaea</taxon>
        <taxon>Methanobacteriati</taxon>
        <taxon>Methanobacteriota</taxon>
        <taxon>Stenosarchaea group</taxon>
        <taxon>Halobacteria</taxon>
        <taxon>Halobacteriales</taxon>
        <taxon>Halobacteriaceae</taxon>
    </lineage>
</organism>
<evidence type="ECO:0000313" key="3">
    <source>
        <dbReference type="EMBL" id="MBP1955322.1"/>
    </source>
</evidence>
<dbReference type="PANTHER" id="PTHR13774">
    <property type="entry name" value="PHENAZINE BIOSYNTHESIS PROTEIN"/>
    <property type="match status" value="1"/>
</dbReference>
<dbReference type="Proteomes" id="UP000765891">
    <property type="component" value="Unassembled WGS sequence"/>
</dbReference>
<reference evidence="3" key="3">
    <citation type="submission" date="2021-03" db="EMBL/GenBank/DDBJ databases">
        <title>Genomic Encyclopedia of Type Strains, Phase IV (KMG-IV): sequencing the most valuable type-strain genomes for metagenomic binning, comparative biology and taxonomic classification.</title>
        <authorList>
            <person name="Goeker M."/>
        </authorList>
    </citation>
    <scope>NUCLEOTIDE SEQUENCE</scope>
    <source>
        <strain evidence="3">DSM 22443</strain>
    </source>
</reference>
<reference evidence="2" key="2">
    <citation type="submission" date="2020-09" db="EMBL/GenBank/DDBJ databases">
        <authorList>
            <person name="Sun Q."/>
            <person name="Ohkuma M."/>
        </authorList>
    </citation>
    <scope>NUCLEOTIDE SEQUENCE</scope>
    <source>
        <strain evidence="2">JCM 16108</strain>
    </source>
</reference>